<dbReference type="KEGG" id="aer:AERYTH_10990"/>
<proteinExistence type="predicted"/>
<protein>
    <submittedName>
        <fullName evidence="1">Uncharacterized protein</fullName>
    </submittedName>
</protein>
<dbReference type="OrthoDB" id="3789095at2"/>
<dbReference type="RefSeq" id="WP_067858483.1">
    <property type="nucleotide sequence ID" value="NZ_CP011502.1"/>
</dbReference>
<dbReference type="PATRIC" id="fig|2041.4.peg.2299"/>
<organism evidence="1 2">
    <name type="scientific">Aeromicrobium erythreum</name>
    <dbReference type="NCBI Taxonomy" id="2041"/>
    <lineage>
        <taxon>Bacteria</taxon>
        <taxon>Bacillati</taxon>
        <taxon>Actinomycetota</taxon>
        <taxon>Actinomycetes</taxon>
        <taxon>Propionibacteriales</taxon>
        <taxon>Nocardioidaceae</taxon>
        <taxon>Aeromicrobium</taxon>
    </lineage>
</organism>
<sequence length="72" mass="7499">MTDLTPEKLEAIQNVVDRVGAYQDGAPEGTVETELRKGLDEADVSLEDAHVTALAEAIESADGDVDASSVLG</sequence>
<accession>A0A0U3THY4</accession>
<gene>
    <name evidence="1" type="ORF">AERYTH_10990</name>
</gene>
<dbReference type="EMBL" id="CP011502">
    <property type="protein sequence ID" value="ALX05191.1"/>
    <property type="molecule type" value="Genomic_DNA"/>
</dbReference>
<dbReference type="Proteomes" id="UP000067689">
    <property type="component" value="Chromosome"/>
</dbReference>
<name>A0A0U3THY4_9ACTN</name>
<dbReference type="AlphaFoldDB" id="A0A0U3THY4"/>
<reference evidence="1 2" key="1">
    <citation type="journal article" date="1991" name="Int. J. Syst. Bacteriol.">
        <title>Description of the erythromycin-producing bacterium Arthrobacter sp. strain NRRL B-3381 as Aeromicrobium erythreum gen. nov., sp. nov.</title>
        <authorList>
            <person name="Miller E.S."/>
            <person name="Woese C.R."/>
            <person name="Brenner S."/>
        </authorList>
    </citation>
    <scope>NUCLEOTIDE SEQUENCE [LARGE SCALE GENOMIC DNA]</scope>
    <source>
        <strain evidence="1 2">AR18</strain>
    </source>
</reference>
<evidence type="ECO:0000313" key="2">
    <source>
        <dbReference type="Proteomes" id="UP000067689"/>
    </source>
</evidence>
<evidence type="ECO:0000313" key="1">
    <source>
        <dbReference type="EMBL" id="ALX05191.1"/>
    </source>
</evidence>
<keyword evidence="2" id="KW-1185">Reference proteome</keyword>
<dbReference type="STRING" id="2041.AERYTH_10990"/>